<dbReference type="PANTHER" id="PTHR43721:SF3">
    <property type="entry name" value="GTP-BINDING PROTEIN 2"/>
    <property type="match status" value="1"/>
</dbReference>
<dbReference type="InterPro" id="IPR009001">
    <property type="entry name" value="Transl_elong_EF1A/Init_IF2_C"/>
</dbReference>
<dbReference type="SUPFAM" id="SSF52540">
    <property type="entry name" value="P-loop containing nucleoside triphosphate hydrolases"/>
    <property type="match status" value="1"/>
</dbReference>
<dbReference type="EMBL" id="HBUF01537213">
    <property type="protein sequence ID" value="CAG6753708.1"/>
    <property type="molecule type" value="Transcribed_RNA"/>
</dbReference>
<evidence type="ECO:0000259" key="6">
    <source>
        <dbReference type="PROSITE" id="PS51722"/>
    </source>
</evidence>
<dbReference type="CDD" id="cd04165">
    <property type="entry name" value="GTPBP1_like"/>
    <property type="match status" value="1"/>
</dbReference>
<dbReference type="InterPro" id="IPR009000">
    <property type="entry name" value="Transl_B-barrel_sf"/>
</dbReference>
<dbReference type="GO" id="GO:0005525">
    <property type="term" value="F:GTP binding"/>
    <property type="evidence" value="ECO:0007669"/>
    <property type="project" value="UniProtKB-KW"/>
</dbReference>
<dbReference type="EMBL" id="HBUF01008963">
    <property type="protein sequence ID" value="CAG6607716.1"/>
    <property type="molecule type" value="Transcribed_RNA"/>
</dbReference>
<dbReference type="PROSITE" id="PS51722">
    <property type="entry name" value="G_TR_2"/>
    <property type="match status" value="1"/>
</dbReference>
<dbReference type="EMBL" id="HBUF01201984">
    <property type="protein sequence ID" value="CAG6662216.1"/>
    <property type="molecule type" value="Transcribed_RNA"/>
</dbReference>
<sequence>MDSFLALFDPGPSTPTFGGGEIWPEDDEEGGQLPPEPQMGNVEYKLKLVTPSKLRFEHLVTQLKWRLREGRGEAIYEIGVEDTGLLTGLSEQDMLESIQTLDQMALKLGATITVLRERLVEGDKKVAEVLVRKVPDDASNIELRVAVMGSGDAGKSTLLGVLTQGALDNGRGRARLNMFRHLHEIRSGRTSSISHEVLGFDSRGGVVNYSEAVTAEEICENSTKLVTFLDLAGHRKYLRTTVAGLSGYSPHHVLLVISAAAGVVGMTHEHLALAMALETPFFVVITKIDLTNEEEAVLSRVQAVLTSAACRRIPFVVRTEDDVITASSNQLADNIVPIFCVSSVSGRGLDLLSRFLYVLPPGVSIKERERLEQEVCEFQIDETFKVPEVGLVVGGLLTRGVITEGAPLYIGPNDRGDFTPVTVTSLHRNKAPCRIVRASQAASLCLSPSLSHIRHGMVLLGRETPKSACLFFQASIVVLFHSTQINKGFQTTVHIGNIRQTAVIEGILGSDAGLSGIHTNDSASVMFRFVRHPEYVREGMRLLFREGMTKGIGKITQVFPL</sequence>
<comment type="similarity">
    <text evidence="2">Belongs to the TRAFAC class translation factor GTPase superfamily. Classic translation factor GTPase family. EF-Tu/EF-1A subfamily.</text>
</comment>
<proteinExistence type="inferred from homology"/>
<dbReference type="FunFam" id="2.40.30.10:FF:000014">
    <property type="entry name" value="Probable GTP-binding protein 1"/>
    <property type="match status" value="1"/>
</dbReference>
<dbReference type="Gene3D" id="3.40.50.300">
    <property type="entry name" value="P-loop containing nucleotide triphosphate hydrolases"/>
    <property type="match status" value="1"/>
</dbReference>
<keyword evidence="3" id="KW-0547">Nucleotide-binding</keyword>
<organism evidence="7">
    <name type="scientific">Cacopsylla melanoneura</name>
    <dbReference type="NCBI Taxonomy" id="428564"/>
    <lineage>
        <taxon>Eukaryota</taxon>
        <taxon>Metazoa</taxon>
        <taxon>Ecdysozoa</taxon>
        <taxon>Arthropoda</taxon>
        <taxon>Hexapoda</taxon>
        <taxon>Insecta</taxon>
        <taxon>Pterygota</taxon>
        <taxon>Neoptera</taxon>
        <taxon>Paraneoptera</taxon>
        <taxon>Hemiptera</taxon>
        <taxon>Sternorrhyncha</taxon>
        <taxon>Psylloidea</taxon>
        <taxon>Psyllidae</taxon>
        <taxon>Psyllinae</taxon>
        <taxon>Cacopsylla</taxon>
    </lineage>
</organism>
<dbReference type="InterPro" id="IPR035531">
    <property type="entry name" value="GTPBP1-like"/>
</dbReference>
<dbReference type="EMBL" id="HBUF01008965">
    <property type="protein sequence ID" value="CAG6607720.1"/>
    <property type="molecule type" value="Transcribed_RNA"/>
</dbReference>
<dbReference type="PANTHER" id="PTHR43721">
    <property type="entry name" value="ELONGATION FACTOR TU-RELATED"/>
    <property type="match status" value="1"/>
</dbReference>
<evidence type="ECO:0000256" key="4">
    <source>
        <dbReference type="ARBA" id="ARBA00023134"/>
    </source>
</evidence>
<dbReference type="AlphaFoldDB" id="A0A8D8LDR3"/>
<dbReference type="SUPFAM" id="SSF50447">
    <property type="entry name" value="Translation proteins"/>
    <property type="match status" value="1"/>
</dbReference>
<evidence type="ECO:0000256" key="1">
    <source>
        <dbReference type="ARBA" id="ARBA00004496"/>
    </source>
</evidence>
<dbReference type="EMBL" id="HBUF01201981">
    <property type="protein sequence ID" value="CAG6662213.1"/>
    <property type="molecule type" value="Transcribed_RNA"/>
</dbReference>
<dbReference type="GO" id="GO:0003924">
    <property type="term" value="F:GTPase activity"/>
    <property type="evidence" value="ECO:0007669"/>
    <property type="project" value="InterPro"/>
</dbReference>
<dbReference type="SUPFAM" id="SSF50465">
    <property type="entry name" value="EF-Tu/eEF-1alpha/eIF2-gamma C-terminal domain"/>
    <property type="match status" value="1"/>
</dbReference>
<dbReference type="GO" id="GO:0003746">
    <property type="term" value="F:translation elongation factor activity"/>
    <property type="evidence" value="ECO:0007669"/>
    <property type="project" value="TreeGrafter"/>
</dbReference>
<evidence type="ECO:0000256" key="3">
    <source>
        <dbReference type="ARBA" id="ARBA00022741"/>
    </source>
</evidence>
<dbReference type="Gene3D" id="2.40.30.10">
    <property type="entry name" value="Translation factors"/>
    <property type="match status" value="1"/>
</dbReference>
<protein>
    <submittedName>
        <fullName evidence="7">GTP-binding protein 2</fullName>
    </submittedName>
</protein>
<dbReference type="EMBL" id="HBUF01008962">
    <property type="protein sequence ID" value="CAG6607714.1"/>
    <property type="molecule type" value="Transcribed_RNA"/>
</dbReference>
<dbReference type="EMBL" id="HBUF01008961">
    <property type="protein sequence ID" value="CAG6607712.1"/>
    <property type="molecule type" value="Transcribed_RNA"/>
</dbReference>
<dbReference type="InterPro" id="IPR050055">
    <property type="entry name" value="EF-Tu_GTPase"/>
</dbReference>
<comment type="subcellular location">
    <subcellularLocation>
        <location evidence="1">Cytoplasm</location>
    </subcellularLocation>
</comment>
<dbReference type="EMBL" id="HBUF01201982">
    <property type="protein sequence ID" value="CAG6662214.1"/>
    <property type="molecule type" value="Transcribed_RNA"/>
</dbReference>
<dbReference type="Pfam" id="PF00009">
    <property type="entry name" value="GTP_EFTU"/>
    <property type="match status" value="1"/>
</dbReference>
<dbReference type="EMBL" id="HBUF01008966">
    <property type="protein sequence ID" value="CAG6607722.1"/>
    <property type="molecule type" value="Transcribed_RNA"/>
</dbReference>
<dbReference type="EMBL" id="HBUF01537211">
    <property type="protein sequence ID" value="CAG6753706.1"/>
    <property type="molecule type" value="Transcribed_RNA"/>
</dbReference>
<evidence type="ECO:0000313" key="7">
    <source>
        <dbReference type="EMBL" id="CAG6607710.1"/>
    </source>
</evidence>
<feature type="region of interest" description="Disordered" evidence="5">
    <location>
        <begin position="1"/>
        <end position="38"/>
    </location>
</feature>
<dbReference type="CDD" id="cd03708">
    <property type="entry name" value="GTPBP_III"/>
    <property type="match status" value="1"/>
</dbReference>
<dbReference type="EMBL" id="HBUF01201983">
    <property type="protein sequence ID" value="CAG6662215.1"/>
    <property type="molecule type" value="Transcribed_RNA"/>
</dbReference>
<dbReference type="EMBL" id="HBUF01008960">
    <property type="protein sequence ID" value="CAG6607710.1"/>
    <property type="molecule type" value="Transcribed_RNA"/>
</dbReference>
<evidence type="ECO:0000256" key="2">
    <source>
        <dbReference type="ARBA" id="ARBA00007249"/>
    </source>
</evidence>
<dbReference type="EMBL" id="HBUF01537215">
    <property type="protein sequence ID" value="CAG6753710.1"/>
    <property type="molecule type" value="Transcribed_RNA"/>
</dbReference>
<dbReference type="EMBL" id="HBUF01537212">
    <property type="protein sequence ID" value="CAG6753707.1"/>
    <property type="molecule type" value="Transcribed_RNA"/>
</dbReference>
<dbReference type="FunFam" id="3.40.50.300:FF:000091">
    <property type="entry name" value="Probable GTP-binding protein 1"/>
    <property type="match status" value="1"/>
</dbReference>
<dbReference type="InterPro" id="IPR000795">
    <property type="entry name" value="T_Tr_GTP-bd_dom"/>
</dbReference>
<dbReference type="EMBL" id="HBUF01537214">
    <property type="protein sequence ID" value="CAG6753709.1"/>
    <property type="molecule type" value="Transcribed_RNA"/>
</dbReference>
<feature type="domain" description="Tr-type G" evidence="6">
    <location>
        <begin position="140"/>
        <end position="364"/>
    </location>
</feature>
<keyword evidence="4" id="KW-0342">GTP-binding</keyword>
<dbReference type="InterPro" id="IPR027417">
    <property type="entry name" value="P-loop_NTPase"/>
</dbReference>
<dbReference type="EMBL" id="HBUF01201980">
    <property type="protein sequence ID" value="CAG6662212.1"/>
    <property type="molecule type" value="Transcribed_RNA"/>
</dbReference>
<reference evidence="7" key="1">
    <citation type="submission" date="2021-05" db="EMBL/GenBank/DDBJ databases">
        <authorList>
            <person name="Alioto T."/>
            <person name="Alioto T."/>
            <person name="Gomez Garrido J."/>
        </authorList>
    </citation>
    <scope>NUCLEOTIDE SEQUENCE</scope>
</reference>
<dbReference type="EMBL" id="HBUF01008964">
    <property type="protein sequence ID" value="CAG6607718.1"/>
    <property type="molecule type" value="Transcribed_RNA"/>
</dbReference>
<dbReference type="EMBL" id="HBUF01377667">
    <property type="protein sequence ID" value="CAG6729020.1"/>
    <property type="molecule type" value="Transcribed_RNA"/>
</dbReference>
<evidence type="ECO:0000256" key="5">
    <source>
        <dbReference type="SAM" id="MobiDB-lite"/>
    </source>
</evidence>
<name>A0A8D8LDR3_9HEMI</name>
<dbReference type="CDD" id="cd03694">
    <property type="entry name" value="GTPBP_II"/>
    <property type="match status" value="1"/>
</dbReference>
<accession>A0A8D8LDR3</accession>
<dbReference type="EMBL" id="HBUF01377666">
    <property type="protein sequence ID" value="CAG6729019.1"/>
    <property type="molecule type" value="Transcribed_RNA"/>
</dbReference>
<dbReference type="GO" id="GO:0005737">
    <property type="term" value="C:cytoplasm"/>
    <property type="evidence" value="ECO:0007669"/>
    <property type="project" value="UniProtKB-SubCell"/>
</dbReference>